<sequence>MDGTASPSTVESRKRSTAKDLLAGSAGGVLQVFIGQPFDIVKVRMQTAPPGTYSGMMQCAGGILKNEGPLAFYKGTLSPLVGIGACVSIQFGALEYMKRIFQAQNLRAGTGGPEGKTFNPTQLIIAGASAGIANSVVSGPVEHIRIRLQTQSATKPLYNGPMDAIKKIWAEKGIAGLYKGQVATLWREGPGYASYFLAYELLMQREMAAKGIRREEIAASHTILYGAIAGYALWFTIYPCDVIKSRMQTDGFTPATGQKYTSTFDCVRKVIANEGISGFRKGLIPTLIRSPFANGATFVGFELAMRVLNSY</sequence>
<keyword evidence="3 10" id="KW-0813">Transport</keyword>
<evidence type="ECO:0000256" key="7">
    <source>
        <dbReference type="ARBA" id="ARBA00023128"/>
    </source>
</evidence>
<keyword evidence="8 9" id="KW-0472">Membrane</keyword>
<dbReference type="GO" id="GO:0000064">
    <property type="term" value="F:L-ornithine transmembrane transporter activity"/>
    <property type="evidence" value="ECO:0007669"/>
    <property type="project" value="TreeGrafter"/>
</dbReference>
<evidence type="ECO:0000256" key="6">
    <source>
        <dbReference type="ARBA" id="ARBA00022989"/>
    </source>
</evidence>
<dbReference type="InterPro" id="IPR018108">
    <property type="entry name" value="MCP_transmembrane"/>
</dbReference>
<evidence type="ECO:0000256" key="4">
    <source>
        <dbReference type="ARBA" id="ARBA00022692"/>
    </source>
</evidence>
<gene>
    <name evidence="11" type="ORF">PIIN_06100</name>
</gene>
<keyword evidence="5" id="KW-0677">Repeat</keyword>
<dbReference type="OMA" id="HICRLRY"/>
<dbReference type="HOGENOM" id="CLU_015166_16_2_1"/>
<dbReference type="PANTHER" id="PTHR45624:SF12">
    <property type="entry name" value="MITOCHONDRIAL ORNITHINE TRANSPORTER 1"/>
    <property type="match status" value="1"/>
</dbReference>
<protein>
    <submittedName>
        <fullName evidence="11">Probable YMC1-Protein of the mitochondrial carrier family (MCF)</fullName>
    </submittedName>
</protein>
<evidence type="ECO:0000256" key="1">
    <source>
        <dbReference type="ARBA" id="ARBA00004225"/>
    </source>
</evidence>
<evidence type="ECO:0000313" key="11">
    <source>
        <dbReference type="EMBL" id="CCA72165.1"/>
    </source>
</evidence>
<keyword evidence="7" id="KW-0496">Mitochondrion</keyword>
<feature type="repeat" description="Solcar" evidence="9">
    <location>
        <begin position="217"/>
        <end position="307"/>
    </location>
</feature>
<dbReference type="EMBL" id="CAFZ01000151">
    <property type="protein sequence ID" value="CCA72165.1"/>
    <property type="molecule type" value="Genomic_DNA"/>
</dbReference>
<dbReference type="eggNOG" id="KOG0758">
    <property type="taxonomic scope" value="Eukaryota"/>
</dbReference>
<accession>G4TLH2</accession>
<feature type="repeat" description="Solcar" evidence="9">
    <location>
        <begin position="121"/>
        <end position="205"/>
    </location>
</feature>
<dbReference type="Proteomes" id="UP000007148">
    <property type="component" value="Unassembled WGS sequence"/>
</dbReference>
<keyword evidence="4 9" id="KW-0812">Transmembrane</keyword>
<comment type="caution">
    <text evidence="11">The sequence shown here is derived from an EMBL/GenBank/DDBJ whole genome shotgun (WGS) entry which is preliminary data.</text>
</comment>
<dbReference type="AlphaFoldDB" id="G4TLH2"/>
<evidence type="ECO:0000256" key="5">
    <source>
        <dbReference type="ARBA" id="ARBA00022737"/>
    </source>
</evidence>
<organism evidence="11 12">
    <name type="scientific">Serendipita indica (strain DSM 11827)</name>
    <name type="common">Root endophyte fungus</name>
    <name type="synonym">Piriformospora indica</name>
    <dbReference type="NCBI Taxonomy" id="1109443"/>
    <lineage>
        <taxon>Eukaryota</taxon>
        <taxon>Fungi</taxon>
        <taxon>Dikarya</taxon>
        <taxon>Basidiomycota</taxon>
        <taxon>Agaricomycotina</taxon>
        <taxon>Agaricomycetes</taxon>
        <taxon>Sebacinales</taxon>
        <taxon>Serendipitaceae</taxon>
        <taxon>Serendipita</taxon>
    </lineage>
</organism>
<comment type="subcellular location">
    <subcellularLocation>
        <location evidence="1">Mitochondrion membrane</location>
        <topology evidence="1">Multi-pass membrane protein</topology>
    </subcellularLocation>
</comment>
<dbReference type="GO" id="GO:1990575">
    <property type="term" value="P:mitochondrial L-ornithine transmembrane transport"/>
    <property type="evidence" value="ECO:0007669"/>
    <property type="project" value="TreeGrafter"/>
</dbReference>
<dbReference type="InterPro" id="IPR050567">
    <property type="entry name" value="Mitochondrial_Carrier"/>
</dbReference>
<proteinExistence type="inferred from homology"/>
<evidence type="ECO:0000256" key="9">
    <source>
        <dbReference type="PROSITE-ProRule" id="PRU00282"/>
    </source>
</evidence>
<name>G4TLH2_SERID</name>
<evidence type="ECO:0000313" key="12">
    <source>
        <dbReference type="Proteomes" id="UP000007148"/>
    </source>
</evidence>
<dbReference type="SUPFAM" id="SSF103506">
    <property type="entry name" value="Mitochondrial carrier"/>
    <property type="match status" value="1"/>
</dbReference>
<evidence type="ECO:0000256" key="3">
    <source>
        <dbReference type="ARBA" id="ARBA00022448"/>
    </source>
</evidence>
<dbReference type="STRING" id="1109443.G4TLH2"/>
<dbReference type="FunCoup" id="G4TLH2">
    <property type="interactions" value="129"/>
</dbReference>
<dbReference type="GO" id="GO:0031966">
    <property type="term" value="C:mitochondrial membrane"/>
    <property type="evidence" value="ECO:0007669"/>
    <property type="project" value="UniProtKB-SubCell"/>
</dbReference>
<dbReference type="OrthoDB" id="409586at2759"/>
<dbReference type="PANTHER" id="PTHR45624">
    <property type="entry name" value="MITOCHONDRIAL BASIC AMINO ACIDS TRANSPORTER-RELATED"/>
    <property type="match status" value="1"/>
</dbReference>
<dbReference type="InParanoid" id="G4TLH2"/>
<dbReference type="Pfam" id="PF00153">
    <property type="entry name" value="Mito_carr"/>
    <property type="match status" value="3"/>
</dbReference>
<keyword evidence="6" id="KW-1133">Transmembrane helix</keyword>
<dbReference type="PROSITE" id="PS50920">
    <property type="entry name" value="SOLCAR"/>
    <property type="match status" value="3"/>
</dbReference>
<dbReference type="InterPro" id="IPR023395">
    <property type="entry name" value="MCP_dom_sf"/>
</dbReference>
<evidence type="ECO:0000256" key="10">
    <source>
        <dbReference type="RuleBase" id="RU000488"/>
    </source>
</evidence>
<feature type="repeat" description="Solcar" evidence="9">
    <location>
        <begin position="15"/>
        <end position="100"/>
    </location>
</feature>
<evidence type="ECO:0000256" key="8">
    <source>
        <dbReference type="ARBA" id="ARBA00023136"/>
    </source>
</evidence>
<comment type="similarity">
    <text evidence="2 10">Belongs to the mitochondrial carrier (TC 2.A.29) family.</text>
</comment>
<keyword evidence="12" id="KW-1185">Reference proteome</keyword>
<evidence type="ECO:0000256" key="2">
    <source>
        <dbReference type="ARBA" id="ARBA00006375"/>
    </source>
</evidence>
<dbReference type="Gene3D" id="1.50.40.10">
    <property type="entry name" value="Mitochondrial carrier domain"/>
    <property type="match status" value="2"/>
</dbReference>
<reference evidence="11 12" key="1">
    <citation type="journal article" date="2011" name="PLoS Pathog.">
        <title>Endophytic Life Strategies Decoded by Genome and Transcriptome Analyses of the Mutualistic Root Symbiont Piriformospora indica.</title>
        <authorList>
            <person name="Zuccaro A."/>
            <person name="Lahrmann U."/>
            <person name="Guldener U."/>
            <person name="Langen G."/>
            <person name="Pfiffi S."/>
            <person name="Biedenkopf D."/>
            <person name="Wong P."/>
            <person name="Samans B."/>
            <person name="Grimm C."/>
            <person name="Basiewicz M."/>
            <person name="Murat C."/>
            <person name="Martin F."/>
            <person name="Kogel K.H."/>
        </authorList>
    </citation>
    <scope>NUCLEOTIDE SEQUENCE [LARGE SCALE GENOMIC DNA]</scope>
    <source>
        <strain evidence="11 12">DSM 11827</strain>
    </source>
</reference>